<evidence type="ECO:0000313" key="1">
    <source>
        <dbReference type="EMBL" id="QJW95664.1"/>
    </source>
</evidence>
<organism evidence="1 2">
    <name type="scientific">Frigoriglobus tundricola</name>
    <dbReference type="NCBI Taxonomy" id="2774151"/>
    <lineage>
        <taxon>Bacteria</taxon>
        <taxon>Pseudomonadati</taxon>
        <taxon>Planctomycetota</taxon>
        <taxon>Planctomycetia</taxon>
        <taxon>Gemmatales</taxon>
        <taxon>Gemmataceae</taxon>
        <taxon>Frigoriglobus</taxon>
    </lineage>
</organism>
<gene>
    <name evidence="1" type="ORF">FTUN_3218</name>
</gene>
<dbReference type="KEGG" id="ftj:FTUN_3218"/>
<accession>A0A6M5YQ88</accession>
<sequence length="250" mass="27308">MPMHDWTRVDPNDYHDFHFAWIAAIRQALNTGRLPDGYFAMAEHTTPPYVPDVLTLTLPTPDGAPAVEDEPTNEHGGVATLAPPVTRVASTEHGKKRKPAGRRRVAVRHVRNRRLVAVIEIVSPSNKASKAEFADLRDKSVELLRAGVHVLLIDPFPPTPRDPKGLHDAVWRALTGKRFDPPADKPLTLAAYAAVGGNTFSAFVEPLAVGDRLADMPVFLTPQAHVAAPLEETYQSAWAGFPVPLRPLLG</sequence>
<dbReference type="EMBL" id="CP053452">
    <property type="protein sequence ID" value="QJW95664.1"/>
    <property type="molecule type" value="Genomic_DNA"/>
</dbReference>
<evidence type="ECO:0000313" key="2">
    <source>
        <dbReference type="Proteomes" id="UP000503447"/>
    </source>
</evidence>
<proteinExistence type="predicted"/>
<dbReference type="InterPro" id="IPR025132">
    <property type="entry name" value="DUF4058"/>
</dbReference>
<protein>
    <recommendedName>
        <fullName evidence="3">DUF4058 family protein</fullName>
    </recommendedName>
</protein>
<dbReference type="Proteomes" id="UP000503447">
    <property type="component" value="Chromosome"/>
</dbReference>
<dbReference type="Pfam" id="PF13267">
    <property type="entry name" value="DUF4058"/>
    <property type="match status" value="1"/>
</dbReference>
<evidence type="ECO:0008006" key="3">
    <source>
        <dbReference type="Google" id="ProtNLM"/>
    </source>
</evidence>
<dbReference type="AlphaFoldDB" id="A0A6M5YQ88"/>
<name>A0A6M5YQ88_9BACT</name>
<keyword evidence="2" id="KW-1185">Reference proteome</keyword>
<reference evidence="2" key="1">
    <citation type="submission" date="2020-05" db="EMBL/GenBank/DDBJ databases">
        <title>Frigoriglobus tundricola gen. nov., sp. nov., a psychrotolerant cellulolytic planctomycete of the family Gemmataceae with two divergent copies of 16S rRNA gene.</title>
        <authorList>
            <person name="Kulichevskaya I.S."/>
            <person name="Ivanova A.A."/>
            <person name="Naumoff D.G."/>
            <person name="Beletsky A.V."/>
            <person name="Rijpstra W.I.C."/>
            <person name="Sinninghe Damste J.S."/>
            <person name="Mardanov A.V."/>
            <person name="Ravin N.V."/>
            <person name="Dedysh S.N."/>
        </authorList>
    </citation>
    <scope>NUCLEOTIDE SEQUENCE [LARGE SCALE GENOMIC DNA]</scope>
    <source>
        <strain evidence="2">PL17</strain>
    </source>
</reference>